<dbReference type="Pfam" id="PF13527">
    <property type="entry name" value="Acetyltransf_9"/>
    <property type="match status" value="1"/>
</dbReference>
<gene>
    <name evidence="2" type="ORF">KTC_06530</name>
</gene>
<reference evidence="2" key="1">
    <citation type="submission" date="2018-12" db="EMBL/GenBank/DDBJ databases">
        <title>Novel natural products biosynthetic potential of the class Ktedonobacteria.</title>
        <authorList>
            <person name="Zheng Y."/>
            <person name="Saitou A."/>
            <person name="Wang C.M."/>
            <person name="Toyoda A."/>
            <person name="Minakuchi Y."/>
            <person name="Sekiguchi Y."/>
            <person name="Ueda K."/>
            <person name="Takano H."/>
            <person name="Sakai Y."/>
            <person name="Yokota A."/>
            <person name="Yabe S."/>
        </authorList>
    </citation>
    <scope>NUCLEOTIDE SEQUENCE</scope>
    <source>
        <strain evidence="2">COM3</strain>
    </source>
</reference>
<dbReference type="GO" id="GO:0030649">
    <property type="term" value="P:aminoglycoside antibiotic catabolic process"/>
    <property type="evidence" value="ECO:0007669"/>
    <property type="project" value="TreeGrafter"/>
</dbReference>
<evidence type="ECO:0000313" key="2">
    <source>
        <dbReference type="EMBL" id="BBH85902.1"/>
    </source>
</evidence>
<protein>
    <recommendedName>
        <fullName evidence="1">N-acetyltransferase domain-containing protein</fullName>
    </recommendedName>
</protein>
<dbReference type="InterPro" id="IPR051554">
    <property type="entry name" value="Acetyltransferase_Eis"/>
</dbReference>
<dbReference type="SUPFAM" id="SSF55729">
    <property type="entry name" value="Acyl-CoA N-acyltransferases (Nat)"/>
    <property type="match status" value="1"/>
</dbReference>
<name>A0A455SFY1_9CHLR</name>
<proteinExistence type="predicted"/>
<dbReference type="InterPro" id="IPR000182">
    <property type="entry name" value="GNAT_dom"/>
</dbReference>
<dbReference type="CDD" id="cd04301">
    <property type="entry name" value="NAT_SF"/>
    <property type="match status" value="1"/>
</dbReference>
<organism evidence="2">
    <name type="scientific">Thermosporothrix sp. COM3</name>
    <dbReference type="NCBI Taxonomy" id="2490863"/>
    <lineage>
        <taxon>Bacteria</taxon>
        <taxon>Bacillati</taxon>
        <taxon>Chloroflexota</taxon>
        <taxon>Ktedonobacteria</taxon>
        <taxon>Ktedonobacterales</taxon>
        <taxon>Thermosporotrichaceae</taxon>
        <taxon>Thermosporothrix</taxon>
    </lineage>
</organism>
<dbReference type="PROSITE" id="PS51186">
    <property type="entry name" value="GNAT"/>
    <property type="match status" value="1"/>
</dbReference>
<dbReference type="AlphaFoldDB" id="A0A455SFY1"/>
<dbReference type="EMBL" id="AP019376">
    <property type="protein sequence ID" value="BBH85902.1"/>
    <property type="molecule type" value="Genomic_DNA"/>
</dbReference>
<accession>A0A455SFY1</accession>
<dbReference type="Gene3D" id="3.40.630.30">
    <property type="match status" value="2"/>
</dbReference>
<dbReference type="PANTHER" id="PTHR37817">
    <property type="entry name" value="N-ACETYLTRANSFERASE EIS"/>
    <property type="match status" value="1"/>
</dbReference>
<dbReference type="PANTHER" id="PTHR37817:SF1">
    <property type="entry name" value="N-ACETYLTRANSFERASE EIS"/>
    <property type="match status" value="1"/>
</dbReference>
<dbReference type="GO" id="GO:0034069">
    <property type="term" value="F:aminoglycoside N-acetyltransferase activity"/>
    <property type="evidence" value="ECO:0007669"/>
    <property type="project" value="TreeGrafter"/>
</dbReference>
<evidence type="ECO:0000259" key="1">
    <source>
        <dbReference type="PROSITE" id="PS51186"/>
    </source>
</evidence>
<feature type="domain" description="N-acetyltransferase" evidence="1">
    <location>
        <begin position="5"/>
        <end position="151"/>
    </location>
</feature>
<dbReference type="InterPro" id="IPR016181">
    <property type="entry name" value="Acyl_CoA_acyltransferase"/>
</dbReference>
<sequence>MSDSILVRPLTTLEEMRTQVYMADRAFSSEPSEESARRWLTYLTAAPDFYPEMMRGAFADGQQAGGYLFLKRTLRMGAARIPTGCLGAVVTSPEYRKRGVARALMQDAIEFANANRLPLLLLDGIPNFYYRFGYIDIYDTTMLRVERSSLRQWADSLSGYTTRQATAEDAATVYTLYQQHYAGYTGSFDFSLEIFQHRFSPQKYLLAIRPDGQVAGYATSPEKQPERITEIAAETPEALLALLQEQDRRSAQVTEPLTCLLPQRSLMADWLIQLLRATGPHKELAANEWSVQTQINHQRFAGWMGRLNSLAGFLHAILPELQARWERSLAHWNGSITLIIEQESCTLHCAGRSVELSDTAAQAPALQFTPQLFLQLAFGYRSLQHVLSETGQRLPFEAQQALSILFPPDHTFIPASDWF</sequence>